<dbReference type="PANTHER" id="PTHR20982">
    <property type="entry name" value="RIBOSOME RECYCLING FACTOR"/>
    <property type="match status" value="1"/>
</dbReference>
<dbReference type="GO" id="GO:0006412">
    <property type="term" value="P:translation"/>
    <property type="evidence" value="ECO:0007669"/>
    <property type="project" value="UniProtKB-KW"/>
</dbReference>
<evidence type="ECO:0000259" key="8">
    <source>
        <dbReference type="Pfam" id="PF01765"/>
    </source>
</evidence>
<evidence type="ECO:0000313" key="9">
    <source>
        <dbReference type="EMBL" id="GAV02007.1"/>
    </source>
</evidence>
<keyword evidence="6" id="KW-0496">Mitochondrion</keyword>
<dbReference type="Pfam" id="PF01765">
    <property type="entry name" value="RRF"/>
    <property type="match status" value="1"/>
</dbReference>
<evidence type="ECO:0000256" key="2">
    <source>
        <dbReference type="ARBA" id="ARBA00005912"/>
    </source>
</evidence>
<proteinExistence type="inferred from homology"/>
<dbReference type="AlphaFoldDB" id="A0A1D1VK71"/>
<evidence type="ECO:0000256" key="5">
    <source>
        <dbReference type="ARBA" id="ARBA00022946"/>
    </source>
</evidence>
<dbReference type="OrthoDB" id="407355at2759"/>
<dbReference type="GO" id="GO:0043023">
    <property type="term" value="F:ribosomal large subunit binding"/>
    <property type="evidence" value="ECO:0007669"/>
    <property type="project" value="TreeGrafter"/>
</dbReference>
<keyword evidence="4" id="KW-0648">Protein biosynthesis</keyword>
<dbReference type="InterPro" id="IPR036191">
    <property type="entry name" value="RRF_sf"/>
</dbReference>
<organism evidence="9 10">
    <name type="scientific">Ramazzottius varieornatus</name>
    <name type="common">Water bear</name>
    <name type="synonym">Tardigrade</name>
    <dbReference type="NCBI Taxonomy" id="947166"/>
    <lineage>
        <taxon>Eukaryota</taxon>
        <taxon>Metazoa</taxon>
        <taxon>Ecdysozoa</taxon>
        <taxon>Tardigrada</taxon>
        <taxon>Eutardigrada</taxon>
        <taxon>Parachela</taxon>
        <taxon>Hypsibioidea</taxon>
        <taxon>Ramazzottiidae</taxon>
        <taxon>Ramazzottius</taxon>
    </lineage>
</organism>
<gene>
    <name evidence="9" type="primary">RvY_12625-1</name>
    <name evidence="9" type="synonym">RvY_12625.1</name>
    <name evidence="9" type="ORF">RvY_12625</name>
</gene>
<dbReference type="SUPFAM" id="SSF55194">
    <property type="entry name" value="Ribosome recycling factor, RRF"/>
    <property type="match status" value="1"/>
</dbReference>
<dbReference type="STRING" id="947166.A0A1D1VK71"/>
<name>A0A1D1VK71_RAMVA</name>
<evidence type="ECO:0000313" key="10">
    <source>
        <dbReference type="Proteomes" id="UP000186922"/>
    </source>
</evidence>
<dbReference type="GO" id="GO:0005739">
    <property type="term" value="C:mitochondrion"/>
    <property type="evidence" value="ECO:0007669"/>
    <property type="project" value="UniProtKB-SubCell"/>
</dbReference>
<dbReference type="InterPro" id="IPR023584">
    <property type="entry name" value="Ribosome_recyc_fac_dom"/>
</dbReference>
<protein>
    <recommendedName>
        <fullName evidence="3">Ribosome-recycling factor, mitochondrial</fullName>
    </recommendedName>
    <alternativeName>
        <fullName evidence="7">Ribosome-releasing factor, mitochondrial</fullName>
    </alternativeName>
</protein>
<evidence type="ECO:0000256" key="6">
    <source>
        <dbReference type="ARBA" id="ARBA00023128"/>
    </source>
</evidence>
<evidence type="ECO:0000256" key="3">
    <source>
        <dbReference type="ARBA" id="ARBA00020581"/>
    </source>
</evidence>
<dbReference type="InterPro" id="IPR002661">
    <property type="entry name" value="Ribosome_recyc_fac"/>
</dbReference>
<keyword evidence="10" id="KW-1185">Reference proteome</keyword>
<comment type="subcellular location">
    <subcellularLocation>
        <location evidence="1">Mitochondrion</location>
    </subcellularLocation>
</comment>
<dbReference type="Proteomes" id="UP000186922">
    <property type="component" value="Unassembled WGS sequence"/>
</dbReference>
<dbReference type="FunFam" id="3.30.1360.40:FF:000007">
    <property type="entry name" value="ribosome-recycling factor, mitochondrial isoform X1"/>
    <property type="match status" value="1"/>
</dbReference>
<dbReference type="PANTHER" id="PTHR20982:SF3">
    <property type="entry name" value="MITOCHONDRIAL RIBOSOME RECYCLING FACTOR PSEUDO 1"/>
    <property type="match status" value="1"/>
</dbReference>
<evidence type="ECO:0000256" key="4">
    <source>
        <dbReference type="ARBA" id="ARBA00022917"/>
    </source>
</evidence>
<dbReference type="Gene3D" id="1.10.132.20">
    <property type="entry name" value="Ribosome-recycling factor"/>
    <property type="match status" value="1"/>
</dbReference>
<dbReference type="Gene3D" id="3.30.1360.40">
    <property type="match status" value="1"/>
</dbReference>
<keyword evidence="5" id="KW-0809">Transit peptide</keyword>
<evidence type="ECO:0000256" key="1">
    <source>
        <dbReference type="ARBA" id="ARBA00004173"/>
    </source>
</evidence>
<comment type="similarity">
    <text evidence="2">Belongs to the RRF family.</text>
</comment>
<dbReference type="EMBL" id="BDGG01000007">
    <property type="protein sequence ID" value="GAV02007.1"/>
    <property type="molecule type" value="Genomic_DNA"/>
</dbReference>
<accession>A0A1D1VK71</accession>
<sequence>MGNLVEEFRDTLQKQFSLRTSAASFDTISVELDGKKLPLNNIAQITFKTPQLIMINLASTPTYVQPVVAALNSSGLNLNPQIEGHVIYLPVPKVSREHRETVSKNAKTALNKFKERIRAVQNGYVKEAKNSVSASEDLIHNVVTKLMQLSDKYGKDLEALLAAKQKDLLGE</sequence>
<evidence type="ECO:0000256" key="7">
    <source>
        <dbReference type="ARBA" id="ARBA00033107"/>
    </source>
</evidence>
<comment type="caution">
    <text evidence="9">The sequence shown here is derived from an EMBL/GenBank/DDBJ whole genome shotgun (WGS) entry which is preliminary data.</text>
</comment>
<reference evidence="9 10" key="1">
    <citation type="journal article" date="2016" name="Nat. Commun.">
        <title>Extremotolerant tardigrade genome and improved radiotolerance of human cultured cells by tardigrade-unique protein.</title>
        <authorList>
            <person name="Hashimoto T."/>
            <person name="Horikawa D.D."/>
            <person name="Saito Y."/>
            <person name="Kuwahara H."/>
            <person name="Kozuka-Hata H."/>
            <person name="Shin-I T."/>
            <person name="Minakuchi Y."/>
            <person name="Ohishi K."/>
            <person name="Motoyama A."/>
            <person name="Aizu T."/>
            <person name="Enomoto A."/>
            <person name="Kondo K."/>
            <person name="Tanaka S."/>
            <person name="Hara Y."/>
            <person name="Koshikawa S."/>
            <person name="Sagara H."/>
            <person name="Miura T."/>
            <person name="Yokobori S."/>
            <person name="Miyagawa K."/>
            <person name="Suzuki Y."/>
            <person name="Kubo T."/>
            <person name="Oyama M."/>
            <person name="Kohara Y."/>
            <person name="Fujiyama A."/>
            <person name="Arakawa K."/>
            <person name="Katayama T."/>
            <person name="Toyoda A."/>
            <person name="Kunieda T."/>
        </authorList>
    </citation>
    <scope>NUCLEOTIDE SEQUENCE [LARGE SCALE GENOMIC DNA]</scope>
    <source>
        <strain evidence="9 10">YOKOZUNA-1</strain>
    </source>
</reference>
<feature type="domain" description="Ribosome recycling factor" evidence="8">
    <location>
        <begin position="9"/>
        <end position="169"/>
    </location>
</feature>